<dbReference type="OrthoDB" id="9804917at2"/>
<feature type="chain" id="PRO_5011744153" evidence="4">
    <location>
        <begin position="23"/>
        <end position="314"/>
    </location>
</feature>
<dbReference type="InterPro" id="IPR028082">
    <property type="entry name" value="Peripla_BP_I"/>
</dbReference>
<dbReference type="GO" id="GO:0030246">
    <property type="term" value="F:carbohydrate binding"/>
    <property type="evidence" value="ECO:0007669"/>
    <property type="project" value="UniProtKB-ARBA"/>
</dbReference>
<reference evidence="6 7" key="1">
    <citation type="submission" date="2016-10" db="EMBL/GenBank/DDBJ databases">
        <authorList>
            <person name="de Groot N.N."/>
        </authorList>
    </citation>
    <scope>NUCLEOTIDE SEQUENCE [LARGE SCALE GENOMIC DNA]</scope>
    <source>
        <strain evidence="6 7">DSM 19548</strain>
    </source>
</reference>
<dbReference type="PANTHER" id="PTHR46847:SF1">
    <property type="entry name" value="D-ALLOSE-BINDING PERIPLASMIC PROTEIN-RELATED"/>
    <property type="match status" value="1"/>
</dbReference>
<keyword evidence="7" id="KW-1185">Reference proteome</keyword>
<dbReference type="RefSeq" id="WP_093358986.1">
    <property type="nucleotide sequence ID" value="NZ_FOLG01000001.1"/>
</dbReference>
<proteinExistence type="inferred from homology"/>
<evidence type="ECO:0000256" key="4">
    <source>
        <dbReference type="SAM" id="SignalP"/>
    </source>
</evidence>
<dbReference type="PANTHER" id="PTHR46847">
    <property type="entry name" value="D-ALLOSE-BINDING PERIPLASMIC PROTEIN-RELATED"/>
    <property type="match status" value="1"/>
</dbReference>
<comment type="subcellular location">
    <subcellularLocation>
        <location evidence="1">Cell envelope</location>
    </subcellularLocation>
</comment>
<dbReference type="STRING" id="441112.SAMN04488094_101431"/>
<protein>
    <submittedName>
        <fullName evidence="6">Ribose transport system substrate-binding protein</fullName>
    </submittedName>
</protein>
<dbReference type="Pfam" id="PF13407">
    <property type="entry name" value="Peripla_BP_4"/>
    <property type="match status" value="1"/>
</dbReference>
<dbReference type="GO" id="GO:0030313">
    <property type="term" value="C:cell envelope"/>
    <property type="evidence" value="ECO:0007669"/>
    <property type="project" value="UniProtKB-SubCell"/>
</dbReference>
<dbReference type="InterPro" id="IPR025997">
    <property type="entry name" value="SBP_2_dom"/>
</dbReference>
<organism evidence="6 7">
    <name type="scientific">Tropicimonas isoalkanivorans</name>
    <dbReference type="NCBI Taxonomy" id="441112"/>
    <lineage>
        <taxon>Bacteria</taxon>
        <taxon>Pseudomonadati</taxon>
        <taxon>Pseudomonadota</taxon>
        <taxon>Alphaproteobacteria</taxon>
        <taxon>Rhodobacterales</taxon>
        <taxon>Roseobacteraceae</taxon>
        <taxon>Tropicimonas</taxon>
    </lineage>
</organism>
<evidence type="ECO:0000256" key="3">
    <source>
        <dbReference type="ARBA" id="ARBA00022729"/>
    </source>
</evidence>
<evidence type="ECO:0000256" key="1">
    <source>
        <dbReference type="ARBA" id="ARBA00004196"/>
    </source>
</evidence>
<accession>A0A1I1DRC7</accession>
<dbReference type="Proteomes" id="UP000198728">
    <property type="component" value="Unassembled WGS sequence"/>
</dbReference>
<name>A0A1I1DRC7_9RHOB</name>
<gene>
    <name evidence="6" type="ORF">SAMN04488094_101431</name>
</gene>
<dbReference type="EMBL" id="FOLG01000001">
    <property type="protein sequence ID" value="SFB77394.1"/>
    <property type="molecule type" value="Genomic_DNA"/>
</dbReference>
<evidence type="ECO:0000313" key="6">
    <source>
        <dbReference type="EMBL" id="SFB77394.1"/>
    </source>
</evidence>
<evidence type="ECO:0000313" key="7">
    <source>
        <dbReference type="Proteomes" id="UP000198728"/>
    </source>
</evidence>
<keyword evidence="3 4" id="KW-0732">Signal</keyword>
<comment type="similarity">
    <text evidence="2">Belongs to the bacterial solute-binding protein 2 family.</text>
</comment>
<sequence length="314" mass="33117">MKKLMIGLMAATALGTAFPALAQSNEIAVIVKTANSNFWQNVNKGAEAAVKDLPDYTMTFQGPVAESNVADQVNMVDNAVNRHVAGIVLAPSDPDALIPSIKKAWENAIPVVLIDSGISDSGKDYYQSFLSTDNKAAGELCAQEMIDRMGDSGKIAIMSYVAGVGSEIGRVGGFTDYIKANSDIEIVNTFYSQAQMATALNQTIDALAAYPDLDGIFGANEPTAAGMGRAIEQAGKAGQLTAIGFDGNEDLQNFVRDGTLQGIAVQGSFQMGELGVQTVAKVLAGESVEKFIDTGVVFVTEENIDQPEAQNVLY</sequence>
<evidence type="ECO:0000259" key="5">
    <source>
        <dbReference type="Pfam" id="PF13407"/>
    </source>
</evidence>
<dbReference type="CDD" id="cd20008">
    <property type="entry name" value="PBP1_ABC_sugar_binding-like"/>
    <property type="match status" value="1"/>
</dbReference>
<evidence type="ECO:0000256" key="2">
    <source>
        <dbReference type="ARBA" id="ARBA00007639"/>
    </source>
</evidence>
<feature type="domain" description="Periplasmic binding protein" evidence="5">
    <location>
        <begin position="27"/>
        <end position="286"/>
    </location>
</feature>
<dbReference type="SUPFAM" id="SSF53822">
    <property type="entry name" value="Periplasmic binding protein-like I"/>
    <property type="match status" value="1"/>
</dbReference>
<dbReference type="Gene3D" id="3.40.50.2300">
    <property type="match status" value="2"/>
</dbReference>
<dbReference type="AlphaFoldDB" id="A0A1I1DRC7"/>
<feature type="signal peptide" evidence="4">
    <location>
        <begin position="1"/>
        <end position="22"/>
    </location>
</feature>